<name>A0ABW3H9K9_9SPHN</name>
<dbReference type="InterPro" id="IPR047111">
    <property type="entry name" value="YbaP-like"/>
</dbReference>
<keyword evidence="1" id="KW-0732">Signal</keyword>
<dbReference type="CDD" id="cd14789">
    <property type="entry name" value="Tiki"/>
    <property type="match status" value="1"/>
</dbReference>
<feature type="chain" id="PRO_5046675656" evidence="1">
    <location>
        <begin position="20"/>
        <end position="294"/>
    </location>
</feature>
<dbReference type="PROSITE" id="PS51257">
    <property type="entry name" value="PROKAR_LIPOPROTEIN"/>
    <property type="match status" value="1"/>
</dbReference>
<keyword evidence="2" id="KW-0378">Hydrolase</keyword>
<gene>
    <name evidence="2" type="ORF">ACFQ1E_08410</name>
</gene>
<proteinExistence type="predicted"/>
<dbReference type="PANTHER" id="PTHR40590">
    <property type="entry name" value="CYTOPLASMIC PROTEIN-RELATED"/>
    <property type="match status" value="1"/>
</dbReference>
<keyword evidence="3" id="KW-1185">Reference proteome</keyword>
<dbReference type="EMBL" id="JBHTJG010000003">
    <property type="protein sequence ID" value="MFD0946356.1"/>
    <property type="molecule type" value="Genomic_DNA"/>
</dbReference>
<comment type="caution">
    <text evidence="2">The sequence shown here is derived from an EMBL/GenBank/DDBJ whole genome shotgun (WGS) entry which is preliminary data.</text>
</comment>
<feature type="signal peptide" evidence="1">
    <location>
        <begin position="1"/>
        <end position="19"/>
    </location>
</feature>
<organism evidence="2 3">
    <name type="scientific">Sphingomonas canadensis</name>
    <dbReference type="NCBI Taxonomy" id="1219257"/>
    <lineage>
        <taxon>Bacteria</taxon>
        <taxon>Pseudomonadati</taxon>
        <taxon>Pseudomonadota</taxon>
        <taxon>Alphaproteobacteria</taxon>
        <taxon>Sphingomonadales</taxon>
        <taxon>Sphingomonadaceae</taxon>
        <taxon>Sphingomonas</taxon>
    </lineage>
</organism>
<evidence type="ECO:0000313" key="2">
    <source>
        <dbReference type="EMBL" id="MFD0946356.1"/>
    </source>
</evidence>
<dbReference type="Pfam" id="PF01963">
    <property type="entry name" value="TraB_PrgY_gumN"/>
    <property type="match status" value="1"/>
</dbReference>
<sequence>MRSLLLFLAALLALGGCRSDPGPVADADPALWVVRDEDTTIYLFGTVHVLRPGLGWFDEAVKDAFDKSDEVVLELLIPPAPEMSALVDDLGENPPGAPRLSRTLPPETAKKLAEALERLGRQPDALDRYDPWVAATLVGTLPAQELGYSASAGAEEVLRQAAERGGKRLIGLETAREQLGYFDSLSPPAQRALLARTLNALPDGAATLEAIIGEWARGDASALARRINAELKDTPEVEAALLTGRNRRWADWIAARLRQPGTVFVAVGAGHLAGKGSVQEMLAGHGLKAARVAY</sequence>
<dbReference type="InterPro" id="IPR002816">
    <property type="entry name" value="TraB/PrgY/GumN_fam"/>
</dbReference>
<dbReference type="Proteomes" id="UP001596977">
    <property type="component" value="Unassembled WGS sequence"/>
</dbReference>
<evidence type="ECO:0000313" key="3">
    <source>
        <dbReference type="Proteomes" id="UP001596977"/>
    </source>
</evidence>
<reference evidence="3" key="1">
    <citation type="journal article" date="2019" name="Int. J. Syst. Evol. Microbiol.">
        <title>The Global Catalogue of Microorganisms (GCM) 10K type strain sequencing project: providing services to taxonomists for standard genome sequencing and annotation.</title>
        <authorList>
            <consortium name="The Broad Institute Genomics Platform"/>
            <consortium name="The Broad Institute Genome Sequencing Center for Infectious Disease"/>
            <person name="Wu L."/>
            <person name="Ma J."/>
        </authorList>
    </citation>
    <scope>NUCLEOTIDE SEQUENCE [LARGE SCALE GENOMIC DNA]</scope>
    <source>
        <strain evidence="3">CCUG 62982</strain>
    </source>
</reference>
<accession>A0ABW3H9K9</accession>
<dbReference type="GO" id="GO:0016787">
    <property type="term" value="F:hydrolase activity"/>
    <property type="evidence" value="ECO:0007669"/>
    <property type="project" value="UniProtKB-KW"/>
</dbReference>
<protein>
    <submittedName>
        <fullName evidence="2">TraB/GumN family protein</fullName>
        <ecNumber evidence="2">3.4.-.-</ecNumber>
    </submittedName>
</protein>
<dbReference type="EC" id="3.4.-.-" evidence="2"/>
<dbReference type="RefSeq" id="WP_264943726.1">
    <property type="nucleotide sequence ID" value="NZ_JAPDRA010000003.1"/>
</dbReference>
<dbReference type="PANTHER" id="PTHR40590:SF1">
    <property type="entry name" value="CYTOPLASMIC PROTEIN"/>
    <property type="match status" value="1"/>
</dbReference>
<evidence type="ECO:0000256" key="1">
    <source>
        <dbReference type="SAM" id="SignalP"/>
    </source>
</evidence>